<comment type="caution">
    <text evidence="6">The sequence shown here is derived from an EMBL/GenBank/DDBJ whole genome shotgun (WGS) entry which is preliminary data.</text>
</comment>
<evidence type="ECO:0000256" key="5">
    <source>
        <dbReference type="SAM" id="Phobius"/>
    </source>
</evidence>
<dbReference type="GO" id="GO:0005886">
    <property type="term" value="C:plasma membrane"/>
    <property type="evidence" value="ECO:0007669"/>
    <property type="project" value="TreeGrafter"/>
</dbReference>
<keyword evidence="4 5" id="KW-0472">Membrane</keyword>
<dbReference type="Gene3D" id="1.20.1250.20">
    <property type="entry name" value="MFS general substrate transporter like domains"/>
    <property type="match status" value="1"/>
</dbReference>
<dbReference type="InterPro" id="IPR036259">
    <property type="entry name" value="MFS_trans_sf"/>
</dbReference>
<dbReference type="GO" id="GO:0046943">
    <property type="term" value="F:carboxylic acid transmembrane transporter activity"/>
    <property type="evidence" value="ECO:0007669"/>
    <property type="project" value="TreeGrafter"/>
</dbReference>
<keyword evidence="7" id="KW-1185">Reference proteome</keyword>
<dbReference type="AlphaFoldDB" id="A0AAD5K992"/>
<reference evidence="6" key="1">
    <citation type="journal article" date="2022" name="IScience">
        <title>Evolution of zygomycete secretomes and the origins of terrestrial fungal ecologies.</title>
        <authorList>
            <person name="Chang Y."/>
            <person name="Wang Y."/>
            <person name="Mondo S."/>
            <person name="Ahrendt S."/>
            <person name="Andreopoulos W."/>
            <person name="Barry K."/>
            <person name="Beard J."/>
            <person name="Benny G.L."/>
            <person name="Blankenship S."/>
            <person name="Bonito G."/>
            <person name="Cuomo C."/>
            <person name="Desiro A."/>
            <person name="Gervers K.A."/>
            <person name="Hundley H."/>
            <person name="Kuo A."/>
            <person name="LaButti K."/>
            <person name="Lang B.F."/>
            <person name="Lipzen A."/>
            <person name="O'Donnell K."/>
            <person name="Pangilinan J."/>
            <person name="Reynolds N."/>
            <person name="Sandor L."/>
            <person name="Smith M.E."/>
            <person name="Tsang A."/>
            <person name="Grigoriev I.V."/>
            <person name="Stajich J.E."/>
            <person name="Spatafora J.W."/>
        </authorList>
    </citation>
    <scope>NUCLEOTIDE SEQUENCE</scope>
    <source>
        <strain evidence="6">RSA 2281</strain>
    </source>
</reference>
<dbReference type="PANTHER" id="PTHR23508">
    <property type="entry name" value="CARBOXYLIC ACID TRANSPORTER PROTEIN HOMOLOG"/>
    <property type="match status" value="1"/>
</dbReference>
<evidence type="ECO:0000313" key="6">
    <source>
        <dbReference type="EMBL" id="KAI9261420.1"/>
    </source>
</evidence>
<keyword evidence="3 5" id="KW-1133">Transmembrane helix</keyword>
<dbReference type="Proteomes" id="UP001209540">
    <property type="component" value="Unassembled WGS sequence"/>
</dbReference>
<evidence type="ECO:0000256" key="4">
    <source>
        <dbReference type="ARBA" id="ARBA00023136"/>
    </source>
</evidence>
<keyword evidence="2 5" id="KW-0812">Transmembrane</keyword>
<feature type="transmembrane region" description="Helical" evidence="5">
    <location>
        <begin position="128"/>
        <end position="146"/>
    </location>
</feature>
<dbReference type="Pfam" id="PF00083">
    <property type="entry name" value="Sugar_tr"/>
    <property type="match status" value="1"/>
</dbReference>
<dbReference type="InterPro" id="IPR005828">
    <property type="entry name" value="MFS_sugar_transport-like"/>
</dbReference>
<reference evidence="6" key="2">
    <citation type="submission" date="2023-02" db="EMBL/GenBank/DDBJ databases">
        <authorList>
            <consortium name="DOE Joint Genome Institute"/>
            <person name="Mondo S.J."/>
            <person name="Chang Y."/>
            <person name="Wang Y."/>
            <person name="Ahrendt S."/>
            <person name="Andreopoulos W."/>
            <person name="Barry K."/>
            <person name="Beard J."/>
            <person name="Benny G.L."/>
            <person name="Blankenship S."/>
            <person name="Bonito G."/>
            <person name="Cuomo C."/>
            <person name="Desiro A."/>
            <person name="Gervers K.A."/>
            <person name="Hundley H."/>
            <person name="Kuo A."/>
            <person name="LaButti K."/>
            <person name="Lang B.F."/>
            <person name="Lipzen A."/>
            <person name="O'Donnell K."/>
            <person name="Pangilinan J."/>
            <person name="Reynolds N."/>
            <person name="Sandor L."/>
            <person name="Smith M.W."/>
            <person name="Tsang A."/>
            <person name="Grigoriev I.V."/>
            <person name="Stajich J.E."/>
            <person name="Spatafora J.W."/>
        </authorList>
    </citation>
    <scope>NUCLEOTIDE SEQUENCE</scope>
    <source>
        <strain evidence="6">RSA 2281</strain>
    </source>
</reference>
<protein>
    <submittedName>
        <fullName evidence="6">Uncharacterized protein</fullName>
    </submittedName>
</protein>
<name>A0AAD5K992_9FUNG</name>
<organism evidence="6 7">
    <name type="scientific">Phascolomyces articulosus</name>
    <dbReference type="NCBI Taxonomy" id="60185"/>
    <lineage>
        <taxon>Eukaryota</taxon>
        <taxon>Fungi</taxon>
        <taxon>Fungi incertae sedis</taxon>
        <taxon>Mucoromycota</taxon>
        <taxon>Mucoromycotina</taxon>
        <taxon>Mucoromycetes</taxon>
        <taxon>Mucorales</taxon>
        <taxon>Lichtheimiaceae</taxon>
        <taxon>Phascolomyces</taxon>
    </lineage>
</organism>
<evidence type="ECO:0000313" key="7">
    <source>
        <dbReference type="Proteomes" id="UP001209540"/>
    </source>
</evidence>
<sequence length="212" mass="23866">MTHVISYICMESQCNMFIISVSHCQYRALASKEFDVPSSQRTNVETNGCCIDIWELYTDPTLLNTLTIVKYNNHETAGLGASFALETLPLEAWGLFSGIYQQGYACGYLLAALVNFAVSDTDSTWQTVFWKGTTFILLAIAIRFFVPESKTFKKAKETPLSGKEERIKVFSQNFYEDEHGHGIVNVKGHEFKRGMSSALVGSNKEKETSLKW</sequence>
<gene>
    <name evidence="6" type="ORF">BDA99DRAFT_537809</name>
</gene>
<dbReference type="SUPFAM" id="SSF103473">
    <property type="entry name" value="MFS general substrate transporter"/>
    <property type="match status" value="1"/>
</dbReference>
<comment type="subcellular location">
    <subcellularLocation>
        <location evidence="1">Membrane</location>
        <topology evidence="1">Multi-pass membrane protein</topology>
    </subcellularLocation>
</comment>
<proteinExistence type="predicted"/>
<evidence type="ECO:0000256" key="2">
    <source>
        <dbReference type="ARBA" id="ARBA00022692"/>
    </source>
</evidence>
<dbReference type="PANTHER" id="PTHR23508:SF10">
    <property type="entry name" value="CARBOXYLIC ACID TRANSPORTER PROTEIN HOMOLOG"/>
    <property type="match status" value="1"/>
</dbReference>
<accession>A0AAD5K992</accession>
<evidence type="ECO:0000256" key="3">
    <source>
        <dbReference type="ARBA" id="ARBA00022989"/>
    </source>
</evidence>
<dbReference type="EMBL" id="JAIXMP010000015">
    <property type="protein sequence ID" value="KAI9261420.1"/>
    <property type="molecule type" value="Genomic_DNA"/>
</dbReference>
<evidence type="ECO:0000256" key="1">
    <source>
        <dbReference type="ARBA" id="ARBA00004141"/>
    </source>
</evidence>